<dbReference type="EMBL" id="QTSX02001641">
    <property type="protein sequence ID" value="KAJ9079862.1"/>
    <property type="molecule type" value="Genomic_DNA"/>
</dbReference>
<comment type="caution">
    <text evidence="1">The sequence shown here is derived from an EMBL/GenBank/DDBJ whole genome shotgun (WGS) entry which is preliminary data.</text>
</comment>
<accession>A0ACC2U081</accession>
<gene>
    <name evidence="1" type="ORF">DSO57_1031141</name>
</gene>
<keyword evidence="2" id="KW-1185">Reference proteome</keyword>
<sequence>MVSSAVMRVMLYIGLLGAVASVSHPQICDGVQQSAGRIHIKGRGDMFFWHFESRQQPWEDPLILYISGGPGTSAMAALGGGMGPCNVGANVTWNVNSWNGAANLLFIDQPFGTGFSTGIVPNNSLEAADDIVKFMEQVVEVIPKFKRLVVAGDSYAGHIVPLVGYALVFKPWARLDSVIVGSGWIDPPLQIKAMHQIACRSKTPLVERKRCLEMEAYTRYPLLDKCAYHPRPECVDLWELILKSCMLQNHDMGDLRLSLRHTNHHHIQAFFQRQNVNHALGINFTTNFSIESDLVYDTFYDSGDK</sequence>
<protein>
    <submittedName>
        <fullName evidence="1">Uncharacterized protein</fullName>
    </submittedName>
</protein>
<evidence type="ECO:0000313" key="2">
    <source>
        <dbReference type="Proteomes" id="UP001165960"/>
    </source>
</evidence>
<organism evidence="1 2">
    <name type="scientific">Entomophthora muscae</name>
    <dbReference type="NCBI Taxonomy" id="34485"/>
    <lineage>
        <taxon>Eukaryota</taxon>
        <taxon>Fungi</taxon>
        <taxon>Fungi incertae sedis</taxon>
        <taxon>Zoopagomycota</taxon>
        <taxon>Entomophthoromycotina</taxon>
        <taxon>Entomophthoromycetes</taxon>
        <taxon>Entomophthorales</taxon>
        <taxon>Entomophthoraceae</taxon>
        <taxon>Entomophthora</taxon>
    </lineage>
</organism>
<name>A0ACC2U081_9FUNG</name>
<proteinExistence type="predicted"/>
<reference evidence="1" key="1">
    <citation type="submission" date="2022-04" db="EMBL/GenBank/DDBJ databases">
        <title>Genome of the entomopathogenic fungus Entomophthora muscae.</title>
        <authorList>
            <person name="Elya C."/>
            <person name="Lovett B.R."/>
            <person name="Lee E."/>
            <person name="Macias A.M."/>
            <person name="Hajek A.E."/>
            <person name="De Bivort B.L."/>
            <person name="Kasson M.T."/>
            <person name="De Fine Licht H.H."/>
            <person name="Stajich J.E."/>
        </authorList>
    </citation>
    <scope>NUCLEOTIDE SEQUENCE</scope>
    <source>
        <strain evidence="1">Berkeley</strain>
    </source>
</reference>
<dbReference type="Proteomes" id="UP001165960">
    <property type="component" value="Unassembled WGS sequence"/>
</dbReference>
<evidence type="ECO:0000313" key="1">
    <source>
        <dbReference type="EMBL" id="KAJ9079862.1"/>
    </source>
</evidence>